<feature type="domain" description="Adenylyltransferase AadA C-terminal" evidence="3">
    <location>
        <begin position="180"/>
        <end position="228"/>
    </location>
</feature>
<reference evidence="4" key="1">
    <citation type="submission" date="2023-07" db="EMBL/GenBank/DDBJ databases">
        <title>Murine gut Bacillus species.</title>
        <authorList>
            <person name="Gutman E."/>
            <person name="Hashuel R."/>
            <person name="Litvak Y."/>
        </authorList>
    </citation>
    <scope>NUCLEOTIDE SEQUENCE</scope>
    <source>
        <strain evidence="4">RU283</strain>
    </source>
</reference>
<evidence type="ECO:0000256" key="1">
    <source>
        <dbReference type="ARBA" id="ARBA00022679"/>
    </source>
</evidence>
<dbReference type="Proteomes" id="UP001178277">
    <property type="component" value="Unassembled WGS sequence"/>
</dbReference>
<dbReference type="Pfam" id="PF01909">
    <property type="entry name" value="NTP_transf_2"/>
    <property type="match status" value="1"/>
</dbReference>
<name>A0AA90NXC3_9BACI</name>
<sequence>MNRIPEIIRPCLNDYIKYMESQFSSDILVGVYLYGSISLGGFDEKKSDIDFVTVLKRSLSQKEKDYLKAVHKKLNLNSLGKRMDGIYIPLNEIGKSNKEISPYLYCSNGKIKRGYWDVNAITWWMVEQYGIKVHGKEISELNFQSKWIQVVKNMEYNINYYWKNKSKNKFIFVFDDMVEFCVLTISRILSTLETKKILTKVEGARKAIEILPERWHLLLKEGVRLRNKPKSLSLYSSRLKRAMECRKFILYAHYLCNEKYFSDVKKGIN</sequence>
<comment type="caution">
    <text evidence="4">The sequence shown here is derived from an EMBL/GenBank/DDBJ whole genome shotgun (WGS) entry which is preliminary data.</text>
</comment>
<evidence type="ECO:0000259" key="3">
    <source>
        <dbReference type="Pfam" id="PF13427"/>
    </source>
</evidence>
<accession>A0AA90NXC3</accession>
<gene>
    <name evidence="4" type="ORF">Q8G35_27455</name>
</gene>
<evidence type="ECO:0000313" key="5">
    <source>
        <dbReference type="Proteomes" id="UP001178277"/>
    </source>
</evidence>
<feature type="domain" description="Polymerase nucleotidyl transferase" evidence="2">
    <location>
        <begin position="16"/>
        <end position="86"/>
    </location>
</feature>
<dbReference type="InterPro" id="IPR043519">
    <property type="entry name" value="NT_sf"/>
</dbReference>
<evidence type="ECO:0000259" key="2">
    <source>
        <dbReference type="Pfam" id="PF01909"/>
    </source>
</evidence>
<dbReference type="EMBL" id="JAUUTP010000059">
    <property type="protein sequence ID" value="MDP1421991.1"/>
    <property type="molecule type" value="Genomic_DNA"/>
</dbReference>
<keyword evidence="1" id="KW-0808">Transferase</keyword>
<evidence type="ECO:0000313" key="4">
    <source>
        <dbReference type="EMBL" id="MDP1421991.1"/>
    </source>
</evidence>
<dbReference type="Gene3D" id="3.30.460.10">
    <property type="entry name" value="Beta Polymerase, domain 2"/>
    <property type="match status" value="1"/>
</dbReference>
<dbReference type="SUPFAM" id="SSF81301">
    <property type="entry name" value="Nucleotidyltransferase"/>
    <property type="match status" value="1"/>
</dbReference>
<dbReference type="RefSeq" id="WP_305162968.1">
    <property type="nucleotide sequence ID" value="NZ_JAUUTP010000059.1"/>
</dbReference>
<dbReference type="GO" id="GO:0016779">
    <property type="term" value="F:nucleotidyltransferase activity"/>
    <property type="evidence" value="ECO:0007669"/>
    <property type="project" value="InterPro"/>
</dbReference>
<dbReference type="AlphaFoldDB" id="A0AA90NXC3"/>
<protein>
    <submittedName>
        <fullName evidence="4">DUF4111 domain-containing protein</fullName>
    </submittedName>
</protein>
<dbReference type="InterPro" id="IPR002934">
    <property type="entry name" value="Polymerase_NTP_transf_dom"/>
</dbReference>
<dbReference type="Pfam" id="PF13427">
    <property type="entry name" value="AadA_C"/>
    <property type="match status" value="1"/>
</dbReference>
<proteinExistence type="predicted"/>
<organism evidence="4 5">
    <name type="scientific">Peribacillus simplex</name>
    <dbReference type="NCBI Taxonomy" id="1478"/>
    <lineage>
        <taxon>Bacteria</taxon>
        <taxon>Bacillati</taxon>
        <taxon>Bacillota</taxon>
        <taxon>Bacilli</taxon>
        <taxon>Bacillales</taxon>
        <taxon>Bacillaceae</taxon>
        <taxon>Peribacillus</taxon>
    </lineage>
</organism>
<dbReference type="InterPro" id="IPR025184">
    <property type="entry name" value="AadA_C"/>
</dbReference>